<evidence type="ECO:0000313" key="2">
    <source>
        <dbReference type="EMBL" id="KIH60994.1"/>
    </source>
</evidence>
<dbReference type="Proteomes" id="UP000054047">
    <property type="component" value="Unassembled WGS sequence"/>
</dbReference>
<protein>
    <submittedName>
        <fullName evidence="2">Uncharacterized protein</fullName>
    </submittedName>
</protein>
<sequence length="108" mass="11867">MTFPSVRYAALRQDDDMEQDTSAGGGGGGSGKDEFVSPTGMEYGMPEGTFDSAFTYAKYNDLDKMGYEAPKRLVRNHVHFNYLARGGAKDTSVACLRKRSRGGNWARL</sequence>
<organism evidence="2 3">
    <name type="scientific">Ancylostoma duodenale</name>
    <dbReference type="NCBI Taxonomy" id="51022"/>
    <lineage>
        <taxon>Eukaryota</taxon>
        <taxon>Metazoa</taxon>
        <taxon>Ecdysozoa</taxon>
        <taxon>Nematoda</taxon>
        <taxon>Chromadorea</taxon>
        <taxon>Rhabditida</taxon>
        <taxon>Rhabditina</taxon>
        <taxon>Rhabditomorpha</taxon>
        <taxon>Strongyloidea</taxon>
        <taxon>Ancylostomatidae</taxon>
        <taxon>Ancylostomatinae</taxon>
        <taxon>Ancylostoma</taxon>
    </lineage>
</organism>
<dbReference type="OrthoDB" id="3592703at2759"/>
<dbReference type="EMBL" id="KN730474">
    <property type="protein sequence ID" value="KIH60994.1"/>
    <property type="molecule type" value="Genomic_DNA"/>
</dbReference>
<accession>A0A0C2GPK9</accession>
<dbReference type="AlphaFoldDB" id="A0A0C2GPK9"/>
<gene>
    <name evidence="2" type="ORF">ANCDUO_08742</name>
</gene>
<feature type="region of interest" description="Disordered" evidence="1">
    <location>
        <begin position="10"/>
        <end position="41"/>
    </location>
</feature>
<evidence type="ECO:0000313" key="3">
    <source>
        <dbReference type="Proteomes" id="UP000054047"/>
    </source>
</evidence>
<reference evidence="2 3" key="1">
    <citation type="submission" date="2013-12" db="EMBL/GenBank/DDBJ databases">
        <title>Draft genome of the parsitic nematode Ancylostoma duodenale.</title>
        <authorList>
            <person name="Mitreva M."/>
        </authorList>
    </citation>
    <scope>NUCLEOTIDE SEQUENCE [LARGE SCALE GENOMIC DNA]</scope>
    <source>
        <strain evidence="2 3">Zhejiang</strain>
    </source>
</reference>
<proteinExistence type="predicted"/>
<name>A0A0C2GPK9_9BILA</name>
<evidence type="ECO:0000256" key="1">
    <source>
        <dbReference type="SAM" id="MobiDB-lite"/>
    </source>
</evidence>
<keyword evidence="3" id="KW-1185">Reference proteome</keyword>